<dbReference type="EMBL" id="JAAALK010000285">
    <property type="protein sequence ID" value="KAG8065739.1"/>
    <property type="molecule type" value="Genomic_DNA"/>
</dbReference>
<name>A0A8J5T0G8_ZIZPA</name>
<dbReference type="InterPro" id="IPR001282">
    <property type="entry name" value="G6P_DH"/>
</dbReference>
<dbReference type="GO" id="GO:0050661">
    <property type="term" value="F:NADP binding"/>
    <property type="evidence" value="ECO:0007669"/>
    <property type="project" value="InterPro"/>
</dbReference>
<keyword evidence="6" id="KW-1185">Reference proteome</keyword>
<dbReference type="PANTHER" id="PTHR23429">
    <property type="entry name" value="GLUCOSE-6-PHOSPHATE 1-DEHYDROGENASE G6PD"/>
    <property type="match status" value="1"/>
</dbReference>
<dbReference type="GO" id="GO:0009570">
    <property type="term" value="C:chloroplast stroma"/>
    <property type="evidence" value="ECO:0007669"/>
    <property type="project" value="TreeGrafter"/>
</dbReference>
<dbReference type="InterPro" id="IPR022674">
    <property type="entry name" value="G6P_DH_NAD-bd"/>
</dbReference>
<feature type="domain" description="Glucose-6-phosphate dehydrogenase NAD-binding" evidence="4">
    <location>
        <begin position="30"/>
        <end position="108"/>
    </location>
</feature>
<evidence type="ECO:0000313" key="6">
    <source>
        <dbReference type="Proteomes" id="UP000729402"/>
    </source>
</evidence>
<dbReference type="GO" id="GO:0009051">
    <property type="term" value="P:pentose-phosphate shunt, oxidative branch"/>
    <property type="evidence" value="ECO:0007669"/>
    <property type="project" value="TreeGrafter"/>
</dbReference>
<keyword evidence="3" id="KW-1133">Transmembrane helix</keyword>
<dbReference type="Pfam" id="PF00479">
    <property type="entry name" value="G6PD_N"/>
    <property type="match status" value="1"/>
</dbReference>
<accession>A0A8J5T0G8</accession>
<dbReference type="GO" id="GO:0006006">
    <property type="term" value="P:glucose metabolic process"/>
    <property type="evidence" value="ECO:0007669"/>
    <property type="project" value="InterPro"/>
</dbReference>
<evidence type="ECO:0000256" key="3">
    <source>
        <dbReference type="SAM" id="Phobius"/>
    </source>
</evidence>
<comment type="caution">
    <text evidence="5">The sequence shown here is derived from an EMBL/GenBank/DDBJ whole genome shotgun (WGS) entry which is preliminary data.</text>
</comment>
<dbReference type="Proteomes" id="UP000729402">
    <property type="component" value="Unassembled WGS sequence"/>
</dbReference>
<dbReference type="OrthoDB" id="1714737at2759"/>
<dbReference type="GO" id="GO:0004345">
    <property type="term" value="F:glucose-6-phosphate dehydrogenase activity"/>
    <property type="evidence" value="ECO:0007669"/>
    <property type="project" value="TreeGrafter"/>
</dbReference>
<reference evidence="5" key="2">
    <citation type="submission" date="2021-02" db="EMBL/GenBank/DDBJ databases">
        <authorList>
            <person name="Kimball J.A."/>
            <person name="Haas M.W."/>
            <person name="Macchietto M."/>
            <person name="Kono T."/>
            <person name="Duquette J."/>
            <person name="Shao M."/>
        </authorList>
    </citation>
    <scope>NUCLEOTIDE SEQUENCE</scope>
    <source>
        <tissue evidence="5">Fresh leaf tissue</tissue>
    </source>
</reference>
<evidence type="ECO:0000256" key="2">
    <source>
        <dbReference type="ARBA" id="ARBA00023277"/>
    </source>
</evidence>
<gene>
    <name evidence="5" type="ORF">GUJ93_ZPchr0004g38500</name>
</gene>
<keyword evidence="1" id="KW-0521">NADP</keyword>
<reference evidence="5" key="1">
    <citation type="journal article" date="2021" name="bioRxiv">
        <title>Whole Genome Assembly and Annotation of Northern Wild Rice, Zizania palustris L., Supports a Whole Genome Duplication in the Zizania Genus.</title>
        <authorList>
            <person name="Haas M."/>
            <person name="Kono T."/>
            <person name="Macchietto M."/>
            <person name="Millas R."/>
            <person name="McGilp L."/>
            <person name="Shao M."/>
            <person name="Duquette J."/>
            <person name="Hirsch C.N."/>
            <person name="Kimball J."/>
        </authorList>
    </citation>
    <scope>NUCLEOTIDE SEQUENCE</scope>
    <source>
        <tissue evidence="5">Fresh leaf tissue</tissue>
    </source>
</reference>
<evidence type="ECO:0000313" key="5">
    <source>
        <dbReference type="EMBL" id="KAG8065739.1"/>
    </source>
</evidence>
<keyword evidence="3" id="KW-0812">Transmembrane</keyword>
<evidence type="ECO:0000256" key="1">
    <source>
        <dbReference type="ARBA" id="ARBA00022857"/>
    </source>
</evidence>
<evidence type="ECO:0000259" key="4">
    <source>
        <dbReference type="Pfam" id="PF00479"/>
    </source>
</evidence>
<dbReference type="AlphaFoldDB" id="A0A8J5T0G8"/>
<keyword evidence="2" id="KW-0119">Carbohydrate metabolism</keyword>
<proteinExistence type="predicted"/>
<feature type="transmembrane region" description="Helical" evidence="3">
    <location>
        <begin position="6"/>
        <end position="33"/>
    </location>
</feature>
<protein>
    <recommendedName>
        <fullName evidence="4">Glucose-6-phosphate dehydrogenase NAD-binding domain-containing protein</fullName>
    </recommendedName>
</protein>
<keyword evidence="3" id="KW-0472">Membrane</keyword>
<sequence length="147" mass="17079">MFYSLMYLFVGGNAICIYAICLHNVIVTALVLATEVAKHFTVFGYAHSRMSDEELRNMISLTLTCRIDQRENCSDKMEQFLKRCFYQSGQYNSEEEFFELDRKLKEKELTIYVEKGLHKGFGLATGTQEAAMRPLRKHLNCFCTEMD</sequence>
<organism evidence="5 6">
    <name type="scientific">Zizania palustris</name>
    <name type="common">Northern wild rice</name>
    <dbReference type="NCBI Taxonomy" id="103762"/>
    <lineage>
        <taxon>Eukaryota</taxon>
        <taxon>Viridiplantae</taxon>
        <taxon>Streptophyta</taxon>
        <taxon>Embryophyta</taxon>
        <taxon>Tracheophyta</taxon>
        <taxon>Spermatophyta</taxon>
        <taxon>Magnoliopsida</taxon>
        <taxon>Liliopsida</taxon>
        <taxon>Poales</taxon>
        <taxon>Poaceae</taxon>
        <taxon>BOP clade</taxon>
        <taxon>Oryzoideae</taxon>
        <taxon>Oryzeae</taxon>
        <taxon>Zizaniinae</taxon>
        <taxon>Zizania</taxon>
    </lineage>
</organism>
<dbReference type="PANTHER" id="PTHR23429:SF13">
    <property type="entry name" value="GLUCOSE-6-PHOSPHATE 1-DEHYDROGENASE 1, CHLOROPLASTIC"/>
    <property type="match status" value="1"/>
</dbReference>